<proteinExistence type="predicted"/>
<feature type="region of interest" description="Disordered" evidence="2">
    <location>
        <begin position="628"/>
        <end position="666"/>
    </location>
</feature>
<evidence type="ECO:0000256" key="1">
    <source>
        <dbReference type="SAM" id="Coils"/>
    </source>
</evidence>
<evidence type="ECO:0000313" key="4">
    <source>
        <dbReference type="Proteomes" id="UP000193719"/>
    </source>
</evidence>
<feature type="compositionally biased region" description="Polar residues" evidence="2">
    <location>
        <begin position="191"/>
        <end position="202"/>
    </location>
</feature>
<dbReference type="Gene3D" id="1.10.510.10">
    <property type="entry name" value="Transferase(Phosphotransferase) domain 1"/>
    <property type="match status" value="1"/>
</dbReference>
<protein>
    <recommendedName>
        <fullName evidence="5">Protein kinase domain-containing protein</fullName>
    </recommendedName>
</protein>
<reference evidence="3 4" key="2">
    <citation type="submission" date="2016-08" db="EMBL/GenBank/DDBJ databases">
        <title>Pervasive Adenine N6-methylation of Active Genes in Fungi.</title>
        <authorList>
            <consortium name="DOE Joint Genome Institute"/>
            <person name="Mondo S.J."/>
            <person name="Dannebaum R.O."/>
            <person name="Kuo R.C."/>
            <person name="Labutti K."/>
            <person name="Haridas S."/>
            <person name="Kuo A."/>
            <person name="Salamov A."/>
            <person name="Ahrendt S.R."/>
            <person name="Lipzen A."/>
            <person name="Sullivan W."/>
            <person name="Andreopoulos W.B."/>
            <person name="Clum A."/>
            <person name="Lindquist E."/>
            <person name="Daum C."/>
            <person name="Ramamoorthy G.K."/>
            <person name="Gryganskyi A."/>
            <person name="Culley D."/>
            <person name="Magnuson J.K."/>
            <person name="James T.Y."/>
            <person name="O'Malley M.A."/>
            <person name="Stajich J.E."/>
            <person name="Spatafora J.W."/>
            <person name="Visel A."/>
            <person name="Grigoriev I.V."/>
        </authorList>
    </citation>
    <scope>NUCLEOTIDE SEQUENCE [LARGE SCALE GENOMIC DNA]</scope>
    <source>
        <strain evidence="4">finn</strain>
    </source>
</reference>
<feature type="region of interest" description="Disordered" evidence="2">
    <location>
        <begin position="578"/>
        <end position="614"/>
    </location>
</feature>
<feature type="compositionally biased region" description="Basic residues" evidence="2">
    <location>
        <begin position="731"/>
        <end position="743"/>
    </location>
</feature>
<evidence type="ECO:0008006" key="5">
    <source>
        <dbReference type="Google" id="ProtNLM"/>
    </source>
</evidence>
<dbReference type="Proteomes" id="UP000193719">
    <property type="component" value="Unassembled WGS sequence"/>
</dbReference>
<feature type="region of interest" description="Disordered" evidence="2">
    <location>
        <begin position="191"/>
        <end position="251"/>
    </location>
</feature>
<feature type="compositionally biased region" description="Acidic residues" evidence="2">
    <location>
        <begin position="214"/>
        <end position="226"/>
    </location>
</feature>
<sequence>MKQVIMELPKLVKNPLSNIHKFLSNKGIKLLQNMLMLNPSNRVKAFAALRSSYFDNIQKSNYSTLSADEEYERIKNDNDLDFNYDLIKKKTINNKNTEFTPFSLSDEELYNALKNKKQYQQQQQLLQQQQQKKHQIIKENPDNYQIIERNIEEDYQERCQIIENQNVDAFQYHELIQGNQKSLDVECEKQLSSQISKHQQSQNSNNNINNNDNDTNDTNDKFDDDANNNNTKRSRIQSKETEQSNQNLNKISQENKVEALINTKDDTNNLSYIIKTNSNIKFSKANNEDALSESAILKNNEFEDEEKINEEEIFNSTDEVEKLENPNKPKNHYNQGFQENKNNDGIIESFNTKENETLTQHHQLLNDTNTKDKHVHETISNISKENKIHEGQNELTKKPENEDVKINDKKEKKRKKEHQDRIENHKKRKIKHNNDDKGSKEESFDSTSDSSEDETTYYPTRKRKGKFPKNKDFNSDPQFIGNYQAMYEHQMNNIFNGMKEINNFGQVQPILYPVPTLPPPPTIYPIVNYHQQPLSSSNTTTVPLLNFKQPPYSWITPIISPPLPQLYCPVYSSTNLPDLPKLKKESKKKHKKSKSSHKLKAGTSTANTQDTTNLEKEEKDIEIVKSKLDSTKSIKEKDKKQRKSKKQQHHHHHHHKKHTNSSNFISNLSNEMNVSNINSSIVPPTYLQSYINPPWFPSHYQNRYSFPVTAAPLNTLVMNPELPSQLSSNSHSKKKKKKSKHTV</sequence>
<dbReference type="EMBL" id="MCFH01000024">
    <property type="protein sequence ID" value="ORX49266.1"/>
    <property type="molecule type" value="Genomic_DNA"/>
</dbReference>
<organism evidence="3 4">
    <name type="scientific">Piromyces finnis</name>
    <dbReference type="NCBI Taxonomy" id="1754191"/>
    <lineage>
        <taxon>Eukaryota</taxon>
        <taxon>Fungi</taxon>
        <taxon>Fungi incertae sedis</taxon>
        <taxon>Chytridiomycota</taxon>
        <taxon>Chytridiomycota incertae sedis</taxon>
        <taxon>Neocallimastigomycetes</taxon>
        <taxon>Neocallimastigales</taxon>
        <taxon>Neocallimastigaceae</taxon>
        <taxon>Piromyces</taxon>
    </lineage>
</organism>
<keyword evidence="1" id="KW-0175">Coiled coil</keyword>
<feature type="coiled-coil region" evidence="1">
    <location>
        <begin position="109"/>
        <end position="139"/>
    </location>
</feature>
<feature type="compositionally biased region" description="Basic residues" evidence="2">
    <location>
        <begin position="640"/>
        <end position="659"/>
    </location>
</feature>
<dbReference type="Gene3D" id="3.30.200.20">
    <property type="entry name" value="Phosphorylase Kinase, domain 1"/>
    <property type="match status" value="1"/>
</dbReference>
<evidence type="ECO:0000256" key="2">
    <source>
        <dbReference type="SAM" id="MobiDB-lite"/>
    </source>
</evidence>
<keyword evidence="4" id="KW-1185">Reference proteome</keyword>
<accession>A0A1Y1V7J8</accession>
<evidence type="ECO:0000313" key="3">
    <source>
        <dbReference type="EMBL" id="ORX49266.1"/>
    </source>
</evidence>
<feature type="compositionally biased region" description="Polar residues" evidence="2">
    <location>
        <begin position="602"/>
        <end position="612"/>
    </location>
</feature>
<reference evidence="3 4" key="1">
    <citation type="submission" date="2016-08" db="EMBL/GenBank/DDBJ databases">
        <title>Genomes of anaerobic fungi encode conserved fungal cellulosomes for biomass hydrolysis.</title>
        <authorList>
            <consortium name="DOE Joint Genome Institute"/>
            <person name="Haitjema C.H."/>
            <person name="Gilmore S.P."/>
            <person name="Henske J.K."/>
            <person name="Solomon K.V."/>
            <person name="De Groot R."/>
            <person name="Kuo A."/>
            <person name="Mondo S.J."/>
            <person name="Salamov A.A."/>
            <person name="Labutti K."/>
            <person name="Zhao Z."/>
            <person name="Chiniquy J."/>
            <person name="Barry K."/>
            <person name="Brewer H.M."/>
            <person name="Purvine S.O."/>
            <person name="Wright A.T."/>
            <person name="Boxma B."/>
            <person name="Van Alen T."/>
            <person name="Hackstein J.H."/>
            <person name="Baker S.E."/>
            <person name="Grigoriev I.V."/>
            <person name="O'Malley M.A."/>
        </authorList>
    </citation>
    <scope>NUCLEOTIDE SEQUENCE [LARGE SCALE GENOMIC DNA]</scope>
    <source>
        <strain evidence="4">finn</strain>
    </source>
</reference>
<comment type="caution">
    <text evidence="3">The sequence shown here is derived from an EMBL/GenBank/DDBJ whole genome shotgun (WGS) entry which is preliminary data.</text>
</comment>
<feature type="compositionally biased region" description="Low complexity" evidence="2">
    <location>
        <begin position="203"/>
        <end position="213"/>
    </location>
</feature>
<feature type="compositionally biased region" description="Basic and acidic residues" evidence="2">
    <location>
        <begin position="384"/>
        <end position="410"/>
    </location>
</feature>
<gene>
    <name evidence="3" type="ORF">BCR36DRAFT_67137</name>
</gene>
<dbReference type="AlphaFoldDB" id="A0A1Y1V7J8"/>
<feature type="region of interest" description="Disordered" evidence="2">
    <location>
        <begin position="721"/>
        <end position="743"/>
    </location>
</feature>
<feature type="compositionally biased region" description="Basic residues" evidence="2">
    <location>
        <begin position="584"/>
        <end position="600"/>
    </location>
</feature>
<feature type="region of interest" description="Disordered" evidence="2">
    <location>
        <begin position="379"/>
        <end position="475"/>
    </location>
</feature>
<feature type="region of interest" description="Disordered" evidence="2">
    <location>
        <begin position="317"/>
        <end position="343"/>
    </location>
</feature>
<name>A0A1Y1V7J8_9FUNG</name>
<feature type="compositionally biased region" description="Basic and acidic residues" evidence="2">
    <location>
        <begin position="432"/>
        <end position="443"/>
    </location>
</feature>
<feature type="compositionally biased region" description="Basic and acidic residues" evidence="2">
    <location>
        <begin position="628"/>
        <end position="639"/>
    </location>
</feature>